<reference evidence="1 2" key="1">
    <citation type="submission" date="2019-06" db="EMBL/GenBank/DDBJ databases">
        <title>Streptomyces sporangiiformans sp. nov., a novel actinomycete isolated from soil in Mount Song.</title>
        <authorList>
            <person name="Han L."/>
        </authorList>
    </citation>
    <scope>NUCLEOTIDE SEQUENCE [LARGE SCALE GENOMIC DNA]</scope>
    <source>
        <strain evidence="1 2">NEAU-SSA 1</strain>
    </source>
</reference>
<evidence type="ECO:0008006" key="3">
    <source>
        <dbReference type="Google" id="ProtNLM"/>
    </source>
</evidence>
<organism evidence="1 2">
    <name type="scientific">Streptomyces sporangiiformans</name>
    <dbReference type="NCBI Taxonomy" id="2315329"/>
    <lineage>
        <taxon>Bacteria</taxon>
        <taxon>Bacillati</taxon>
        <taxon>Actinomycetota</taxon>
        <taxon>Actinomycetes</taxon>
        <taxon>Kitasatosporales</taxon>
        <taxon>Streptomycetaceae</taxon>
        <taxon>Streptomyces</taxon>
    </lineage>
</organism>
<dbReference type="OrthoDB" id="128186at2"/>
<evidence type="ECO:0000313" key="2">
    <source>
        <dbReference type="Proteomes" id="UP000317378"/>
    </source>
</evidence>
<dbReference type="Proteomes" id="UP000317378">
    <property type="component" value="Unassembled WGS sequence"/>
</dbReference>
<evidence type="ECO:0000313" key="1">
    <source>
        <dbReference type="EMBL" id="TPQ23750.1"/>
    </source>
</evidence>
<dbReference type="AlphaFoldDB" id="A0A505DRB0"/>
<gene>
    <name evidence="1" type="ORF">FGD71_002485</name>
</gene>
<dbReference type="EMBL" id="VCHX02000038">
    <property type="protein sequence ID" value="TPQ23750.1"/>
    <property type="molecule type" value="Genomic_DNA"/>
</dbReference>
<name>A0A505DRB0_9ACTN</name>
<comment type="caution">
    <text evidence="1">The sequence shown here is derived from an EMBL/GenBank/DDBJ whole genome shotgun (WGS) entry which is preliminary data.</text>
</comment>
<sequence>MPGTDEGSEWRTHAEVLRAAGVTVLLHRYPRADSRLPPFDTFIPSVDAAADEMYADFKKLITAAT</sequence>
<proteinExistence type="predicted"/>
<accession>A0A505DRB0</accession>
<keyword evidence="2" id="KW-1185">Reference proteome</keyword>
<dbReference type="RefSeq" id="WP_119098699.1">
    <property type="nucleotide sequence ID" value="NZ_QXMJ01000038.1"/>
</dbReference>
<protein>
    <recommendedName>
        <fullName evidence="3">Alpha/beta hydrolase</fullName>
    </recommendedName>
</protein>